<gene>
    <name evidence="2" type="ORF">HED35_10340</name>
</gene>
<proteinExistence type="predicted"/>
<evidence type="ECO:0000313" key="3">
    <source>
        <dbReference type="Proteomes" id="UP000521358"/>
    </source>
</evidence>
<keyword evidence="1" id="KW-0472">Membrane</keyword>
<feature type="transmembrane region" description="Helical" evidence="1">
    <location>
        <begin position="16"/>
        <end position="34"/>
    </location>
</feature>
<dbReference type="Proteomes" id="UP000521358">
    <property type="component" value="Unassembled WGS sequence"/>
</dbReference>
<protein>
    <submittedName>
        <fullName evidence="2">Uncharacterized protein</fullName>
    </submittedName>
</protein>
<keyword evidence="1" id="KW-0812">Transmembrane</keyword>
<feature type="transmembrane region" description="Helical" evidence="1">
    <location>
        <begin position="54"/>
        <end position="73"/>
    </location>
</feature>
<reference evidence="2 3" key="1">
    <citation type="submission" date="2020-03" db="EMBL/GenBank/DDBJ databases">
        <title>Bacterial samples isolated from urine from healthy bovine heifers (Gyr breed).</title>
        <authorList>
            <person name="Giannattasio-Ferraz S."/>
            <person name="Maskeri L."/>
            <person name="Penido A."/>
            <person name="Barbosa-Stancioli E.F."/>
            <person name="Putonti C."/>
        </authorList>
    </citation>
    <scope>NUCLEOTIDE SEQUENCE [LARGE SCALE GENOMIC DNA]</scope>
    <source>
        <strain evidence="2 3">UFMG-H7</strain>
    </source>
</reference>
<accession>A0A7X6D9X0</accession>
<evidence type="ECO:0000256" key="1">
    <source>
        <dbReference type="SAM" id="Phobius"/>
    </source>
</evidence>
<comment type="caution">
    <text evidence="2">The sequence shown here is derived from an EMBL/GenBank/DDBJ whole genome shotgun (WGS) entry which is preliminary data.</text>
</comment>
<dbReference type="AlphaFoldDB" id="A0A7X6D9X0"/>
<organism evidence="2 3">
    <name type="scientific">Vagococcus fluvialis</name>
    <dbReference type="NCBI Taxonomy" id="2738"/>
    <lineage>
        <taxon>Bacteria</taxon>
        <taxon>Bacillati</taxon>
        <taxon>Bacillota</taxon>
        <taxon>Bacilli</taxon>
        <taxon>Lactobacillales</taxon>
        <taxon>Enterococcaceae</taxon>
        <taxon>Vagococcus</taxon>
    </lineage>
</organism>
<sequence length="113" mass="12657">MSLVEQNKKAETKRNLFYLMLMVFGIVLASFIPIEVYADIKTSIKSIEEPALDLAKAIGGVGFLLTLIVGAGFQYFGQEFSSKGKMLWLTSIFATLVIYNATDIRDWFVNTFS</sequence>
<evidence type="ECO:0000313" key="2">
    <source>
        <dbReference type="EMBL" id="NKC68487.1"/>
    </source>
</evidence>
<name>A0A7X6D9X0_9ENTE</name>
<keyword evidence="1" id="KW-1133">Transmembrane helix</keyword>
<dbReference type="EMBL" id="JAAVMB010000012">
    <property type="protein sequence ID" value="NKC68487.1"/>
    <property type="molecule type" value="Genomic_DNA"/>
</dbReference>
<dbReference type="RefSeq" id="WP_167807676.1">
    <property type="nucleotide sequence ID" value="NZ_JAAVMB010000012.1"/>
</dbReference>